<evidence type="ECO:0000256" key="1">
    <source>
        <dbReference type="SAM" id="MobiDB-lite"/>
    </source>
</evidence>
<keyword evidence="2" id="KW-0812">Transmembrane</keyword>
<feature type="transmembrane region" description="Helical" evidence="2">
    <location>
        <begin position="527"/>
        <end position="549"/>
    </location>
</feature>
<feature type="transmembrane region" description="Helical" evidence="2">
    <location>
        <begin position="54"/>
        <end position="77"/>
    </location>
</feature>
<evidence type="ECO:0000256" key="2">
    <source>
        <dbReference type="SAM" id="Phobius"/>
    </source>
</evidence>
<organism evidence="3 4">
    <name type="scientific">Zasmidium cellare</name>
    <name type="common">Wine cellar mold</name>
    <name type="synonym">Racodium cellare</name>
    <dbReference type="NCBI Taxonomy" id="395010"/>
    <lineage>
        <taxon>Eukaryota</taxon>
        <taxon>Fungi</taxon>
        <taxon>Dikarya</taxon>
        <taxon>Ascomycota</taxon>
        <taxon>Pezizomycotina</taxon>
        <taxon>Dothideomycetes</taxon>
        <taxon>Dothideomycetidae</taxon>
        <taxon>Mycosphaerellales</taxon>
        <taxon>Mycosphaerellaceae</taxon>
        <taxon>Zasmidium</taxon>
    </lineage>
</organism>
<gene>
    <name evidence="3" type="ORF">PRZ48_003459</name>
</gene>
<feature type="transmembrane region" description="Helical" evidence="2">
    <location>
        <begin position="12"/>
        <end position="34"/>
    </location>
</feature>
<evidence type="ECO:0000313" key="3">
    <source>
        <dbReference type="EMBL" id="KAK4505496.1"/>
    </source>
</evidence>
<accession>A0ABR0EWC9</accession>
<evidence type="ECO:0000313" key="4">
    <source>
        <dbReference type="Proteomes" id="UP001305779"/>
    </source>
</evidence>
<name>A0ABR0EWC9_ZASCE</name>
<dbReference type="PANTHER" id="PTHR35041:SF6">
    <property type="entry name" value="FORMYLMETHIONINE DEFORMYLASE-LIKE PROTEIN-RELATED"/>
    <property type="match status" value="1"/>
</dbReference>
<keyword evidence="4" id="KW-1185">Reference proteome</keyword>
<feature type="region of interest" description="Disordered" evidence="1">
    <location>
        <begin position="604"/>
        <end position="642"/>
    </location>
</feature>
<reference evidence="3 4" key="1">
    <citation type="journal article" date="2023" name="G3 (Bethesda)">
        <title>A chromosome-level genome assembly of Zasmidium syzygii isolated from banana leaves.</title>
        <authorList>
            <person name="van Westerhoven A.C."/>
            <person name="Mehrabi R."/>
            <person name="Talebi R."/>
            <person name="Steentjes M.B.F."/>
            <person name="Corcolon B."/>
            <person name="Chong P.A."/>
            <person name="Kema G.H.J."/>
            <person name="Seidl M.F."/>
        </authorList>
    </citation>
    <scope>NUCLEOTIDE SEQUENCE [LARGE SCALE GENOMIC DNA]</scope>
    <source>
        <strain evidence="3 4">P124</strain>
    </source>
</reference>
<sequence>MTEEKGPKLHWKVPTTISAAFAGGLSFAIGHHLFYASLAGTSVNDGAFDQQQNLAIGNAFAFLIRAALAISIGATYWQLFWRTLLDKSFPLETADALASLLGSINDMLSPKAWLASPPLVFIAAVAWLIPLATIIPPATLTVRIDGHTEYNLMALRTPDFLGTTMAENILQENDDGGMAMSIPSGTDVWHAYHGPANDLARVVTSAALDGELPKLPSPAVNASYVLSFPAPSVRCEEMPVSVLSNWAPVMGCDPGLPFEGSANNFTACYDNELGDYWWPYLAWAPSTDSIVPFPNGSLSSGNSSDSPPSPGDLPLSSITGFGRSGYLGSYNSSAANLFLTAAQTSEPETGSGDLTWFPLNCSLYNSSYTVNFTFQEDTQTVSVLDVEIASPIAPLFSTSIRVDAGYVPEKSNVTMNYQALMDTLGRLLIGDITPDGTVYQTQILRTELAFTKELWPVYNSSGFNISEATASQWYQKPLAAAVEDLFQNMTLSLFGRSEYLSVYNDQHTNVTLTSLRNVYTYNWQRLWLAYGLALGFALVVVIIGCGSLASARASYSNKLSTILRVTGGDRLDVHVKELDRAGQDPLPEYMGKAKLLLYRARREAPEKNESSLETLSSIPPRKPVATETSAMIQRPGSPMEDA</sequence>
<dbReference type="EMBL" id="JAXOVC010000002">
    <property type="protein sequence ID" value="KAK4505496.1"/>
    <property type="molecule type" value="Genomic_DNA"/>
</dbReference>
<comment type="caution">
    <text evidence="3">The sequence shown here is derived from an EMBL/GenBank/DDBJ whole genome shotgun (WGS) entry which is preliminary data.</text>
</comment>
<proteinExistence type="predicted"/>
<dbReference type="PANTHER" id="PTHR35041">
    <property type="entry name" value="MEDIATOR OF RNA POLYMERASE II TRANSCRIPTION SUBUNIT 1"/>
    <property type="match status" value="1"/>
</dbReference>
<dbReference type="Proteomes" id="UP001305779">
    <property type="component" value="Unassembled WGS sequence"/>
</dbReference>
<protein>
    <submittedName>
        <fullName evidence="3">Uncharacterized protein</fullName>
    </submittedName>
</protein>
<keyword evidence="2" id="KW-0472">Membrane</keyword>
<keyword evidence="2" id="KW-1133">Transmembrane helix</keyword>
<feature type="transmembrane region" description="Helical" evidence="2">
    <location>
        <begin position="112"/>
        <end position="135"/>
    </location>
</feature>